<proteinExistence type="predicted"/>
<dbReference type="EMBL" id="JBEDUW010000007">
    <property type="protein sequence ID" value="KAK9910641.1"/>
    <property type="molecule type" value="Genomic_DNA"/>
</dbReference>
<protein>
    <submittedName>
        <fullName evidence="1">Uncharacterized protein</fullName>
    </submittedName>
</protein>
<sequence>MRYQSHEPRSASLLLQSSQAAILDLCSRKSLYRCRPHVLVLITSATISISTEHLSGLTSYPPTPTILRIGCYETVHNLRFANIFLRHGAGNMVNGILWKLVLLMESNSLPLPKVESDDRTQARALVTLYSHPVWIIRRWTKHLGQARRSN</sequence>
<organism evidence="1 2">
    <name type="scientific">Rubus argutus</name>
    <name type="common">Southern blackberry</name>
    <dbReference type="NCBI Taxonomy" id="59490"/>
    <lineage>
        <taxon>Eukaryota</taxon>
        <taxon>Viridiplantae</taxon>
        <taxon>Streptophyta</taxon>
        <taxon>Embryophyta</taxon>
        <taxon>Tracheophyta</taxon>
        <taxon>Spermatophyta</taxon>
        <taxon>Magnoliopsida</taxon>
        <taxon>eudicotyledons</taxon>
        <taxon>Gunneridae</taxon>
        <taxon>Pentapetalae</taxon>
        <taxon>rosids</taxon>
        <taxon>fabids</taxon>
        <taxon>Rosales</taxon>
        <taxon>Rosaceae</taxon>
        <taxon>Rosoideae</taxon>
        <taxon>Rosoideae incertae sedis</taxon>
        <taxon>Rubus</taxon>
    </lineage>
</organism>
<dbReference type="AlphaFoldDB" id="A0AAW1VU70"/>
<keyword evidence="2" id="KW-1185">Reference proteome</keyword>
<gene>
    <name evidence="1" type="ORF">M0R45_034596</name>
</gene>
<reference evidence="1 2" key="1">
    <citation type="journal article" date="2023" name="G3 (Bethesda)">
        <title>A chromosome-length genome assembly and annotation of blackberry (Rubus argutus, cv. 'Hillquist').</title>
        <authorList>
            <person name="Bruna T."/>
            <person name="Aryal R."/>
            <person name="Dudchenko O."/>
            <person name="Sargent D.J."/>
            <person name="Mead D."/>
            <person name="Buti M."/>
            <person name="Cavallini A."/>
            <person name="Hytonen T."/>
            <person name="Andres J."/>
            <person name="Pham M."/>
            <person name="Weisz D."/>
            <person name="Mascagni F."/>
            <person name="Usai G."/>
            <person name="Natali L."/>
            <person name="Bassil N."/>
            <person name="Fernandez G.E."/>
            <person name="Lomsadze A."/>
            <person name="Armour M."/>
            <person name="Olukolu B."/>
            <person name="Poorten T."/>
            <person name="Britton C."/>
            <person name="Davik J."/>
            <person name="Ashrafi H."/>
            <person name="Aiden E.L."/>
            <person name="Borodovsky M."/>
            <person name="Worthington M."/>
        </authorList>
    </citation>
    <scope>NUCLEOTIDE SEQUENCE [LARGE SCALE GENOMIC DNA]</scope>
    <source>
        <strain evidence="1">PI 553951</strain>
    </source>
</reference>
<accession>A0AAW1VU70</accession>
<comment type="caution">
    <text evidence="1">The sequence shown here is derived from an EMBL/GenBank/DDBJ whole genome shotgun (WGS) entry which is preliminary data.</text>
</comment>
<evidence type="ECO:0000313" key="1">
    <source>
        <dbReference type="EMBL" id="KAK9910641.1"/>
    </source>
</evidence>
<evidence type="ECO:0000313" key="2">
    <source>
        <dbReference type="Proteomes" id="UP001457282"/>
    </source>
</evidence>
<dbReference type="Proteomes" id="UP001457282">
    <property type="component" value="Unassembled WGS sequence"/>
</dbReference>
<name>A0AAW1VU70_RUBAR</name>